<evidence type="ECO:0000313" key="2">
    <source>
        <dbReference type="Proteomes" id="UP000186553"/>
    </source>
</evidence>
<keyword evidence="2" id="KW-1185">Reference proteome</keyword>
<dbReference type="EMBL" id="MBDL01000014">
    <property type="protein sequence ID" value="ODA11905.1"/>
    <property type="molecule type" value="Genomic_DNA"/>
</dbReference>
<accession>A0A1C3CT51</accession>
<reference evidence="1 2" key="1">
    <citation type="submission" date="2016-07" db="EMBL/GenBank/DDBJ databases">
        <title>Acinetobacter sp. ANC 4603.</title>
        <authorList>
            <person name="Radolfova-Krizova L."/>
            <person name="Nemec A."/>
        </authorList>
    </citation>
    <scope>NUCLEOTIDE SEQUENCE [LARGE SCALE GENOMIC DNA]</scope>
    <source>
        <strain evidence="1 2">ANC 4603</strain>
    </source>
</reference>
<gene>
    <name evidence="1" type="ORF">BBP83_13190</name>
</gene>
<protein>
    <submittedName>
        <fullName evidence="1">Uncharacterized protein</fullName>
    </submittedName>
</protein>
<dbReference type="Proteomes" id="UP000186553">
    <property type="component" value="Unassembled WGS sequence"/>
</dbReference>
<sequence>MQVLVSKLVVTEVENGVIRIFKQLVQFEEIHFFDSTRYLIKNTVHRDSIEYIGCKQNEISLIEQL</sequence>
<proteinExistence type="predicted"/>
<dbReference type="AlphaFoldDB" id="A0A1C3CT51"/>
<name>A0A1C3CT51_9GAMM</name>
<organism evidence="1 2">
    <name type="scientific">Acinetobacter celticus</name>
    <dbReference type="NCBI Taxonomy" id="1891224"/>
    <lineage>
        <taxon>Bacteria</taxon>
        <taxon>Pseudomonadati</taxon>
        <taxon>Pseudomonadota</taxon>
        <taxon>Gammaproteobacteria</taxon>
        <taxon>Moraxellales</taxon>
        <taxon>Moraxellaceae</taxon>
        <taxon>Acinetobacter</taxon>
    </lineage>
</organism>
<comment type="caution">
    <text evidence="1">The sequence shown here is derived from an EMBL/GenBank/DDBJ whole genome shotgun (WGS) entry which is preliminary data.</text>
</comment>
<evidence type="ECO:0000313" key="1">
    <source>
        <dbReference type="EMBL" id="ODA11905.1"/>
    </source>
</evidence>